<sequence>MAQDNPAFELKNETNAAGKESQTKVDETQASIVEVTNEGRVRGDILYTVDEAPRWYLCILLGIQQYLTMFGSTVAYPYLVTPKLCIQDSDPARGYITSTIFFVSGLGTLIQSTFGTRLPIIQGSSSAFLASIFAILNLPQWKCPSEEEMLSATEDELQEIWQLRMREIQGAIIVASIFETVIGLTGVIGIILQWLTPLVIVPTIALIGLSLFEEAASEASKNWGIAILTIFLLVLFSQYLRNVNIPGCSYSKETGWKLKRFPLFKLFPVLLTIITAWVLCTILTAAGALGPTNKARTDLHVQTMYSSLWFRFPYPGQWGLPTVSIGAVFGIFAAVLASIVESVGDYYACARLSCAPHPPTSAINRGIFAEGISCILSGIWGSGGGLTSYSENIGAIGVTKVASRRVVQCGAVTMMILAVLGKFGAFFNTIPEPIIGGIFCVMFAIVTGVGLSNVQFIDLHSSRNILILGLSLFMGITIPKWFKGHPGTIDVGNDAANQLITVLLNTSMFIGGLIAFVLDNSIPGTDEERGLIKWREQGLEHNISEADESTLSSPSTYDLPFSMDVIKRHKIFKYIPISPTYDQNIFLGKLRALFNKLKPQKNNNHNIDSQN</sequence>
<evidence type="ECO:0000313" key="9">
    <source>
        <dbReference type="RefSeq" id="XP_013794600.1"/>
    </source>
</evidence>
<evidence type="ECO:0000256" key="7">
    <source>
        <dbReference type="SAM" id="Phobius"/>
    </source>
</evidence>
<evidence type="ECO:0000256" key="3">
    <source>
        <dbReference type="ARBA" id="ARBA00022692"/>
    </source>
</evidence>
<evidence type="ECO:0000256" key="2">
    <source>
        <dbReference type="ARBA" id="ARBA00008821"/>
    </source>
</evidence>
<dbReference type="PANTHER" id="PTHR11119">
    <property type="entry name" value="XANTHINE-URACIL / VITAMIN C PERMEASE FAMILY MEMBER"/>
    <property type="match status" value="1"/>
</dbReference>
<feature type="transmembrane region" description="Helical" evidence="7">
    <location>
        <begin position="171"/>
        <end position="195"/>
    </location>
</feature>
<accession>A0ABM1C5J8</accession>
<dbReference type="RefSeq" id="XP_013794600.1">
    <property type="nucleotide sequence ID" value="XM_013939146.2"/>
</dbReference>
<feature type="transmembrane region" description="Helical" evidence="7">
    <location>
        <begin position="502"/>
        <end position="522"/>
    </location>
</feature>
<reference evidence="9" key="1">
    <citation type="submission" date="2025-08" db="UniProtKB">
        <authorList>
            <consortium name="RefSeq"/>
        </authorList>
    </citation>
    <scope>IDENTIFICATION</scope>
    <source>
        <tissue evidence="9">Muscle</tissue>
    </source>
</reference>
<protein>
    <submittedName>
        <fullName evidence="9">Solute carrier family 23 member 2-like isoform X1</fullName>
    </submittedName>
</protein>
<dbReference type="Proteomes" id="UP000694941">
    <property type="component" value="Unplaced"/>
</dbReference>
<evidence type="ECO:0000256" key="4">
    <source>
        <dbReference type="ARBA" id="ARBA00022989"/>
    </source>
</evidence>
<dbReference type="GeneID" id="106478590"/>
<evidence type="ECO:0000256" key="6">
    <source>
        <dbReference type="SAM" id="MobiDB-lite"/>
    </source>
</evidence>
<proteinExistence type="inferred from homology"/>
<keyword evidence="8" id="KW-1185">Reference proteome</keyword>
<keyword evidence="5 7" id="KW-0472">Membrane</keyword>
<keyword evidence="3 7" id="KW-0812">Transmembrane</keyword>
<feature type="transmembrane region" description="Helical" evidence="7">
    <location>
        <begin position="263"/>
        <end position="289"/>
    </location>
</feature>
<dbReference type="InterPro" id="IPR006043">
    <property type="entry name" value="NCS2"/>
</dbReference>
<feature type="transmembrane region" description="Helical" evidence="7">
    <location>
        <begin position="406"/>
        <end position="427"/>
    </location>
</feature>
<keyword evidence="4 7" id="KW-1133">Transmembrane helix</keyword>
<feature type="transmembrane region" description="Helical" evidence="7">
    <location>
        <begin position="318"/>
        <end position="340"/>
    </location>
</feature>
<feature type="transmembrane region" description="Helical" evidence="7">
    <location>
        <begin position="433"/>
        <end position="452"/>
    </location>
</feature>
<evidence type="ECO:0000313" key="8">
    <source>
        <dbReference type="Proteomes" id="UP000694941"/>
    </source>
</evidence>
<comment type="similarity">
    <text evidence="2">Belongs to the nucleobase:cation symporter-2 (NCS2) (TC 2.A.40) family.</text>
</comment>
<dbReference type="Pfam" id="PF00860">
    <property type="entry name" value="Xan_ur_permease"/>
    <property type="match status" value="1"/>
</dbReference>
<feature type="region of interest" description="Disordered" evidence="6">
    <location>
        <begin position="1"/>
        <end position="25"/>
    </location>
</feature>
<organism evidence="8 9">
    <name type="scientific">Limulus polyphemus</name>
    <name type="common">Atlantic horseshoe crab</name>
    <dbReference type="NCBI Taxonomy" id="6850"/>
    <lineage>
        <taxon>Eukaryota</taxon>
        <taxon>Metazoa</taxon>
        <taxon>Ecdysozoa</taxon>
        <taxon>Arthropoda</taxon>
        <taxon>Chelicerata</taxon>
        <taxon>Merostomata</taxon>
        <taxon>Xiphosura</taxon>
        <taxon>Limulidae</taxon>
        <taxon>Limulus</taxon>
    </lineage>
</organism>
<gene>
    <name evidence="9" type="primary">LOC106478590</name>
</gene>
<evidence type="ECO:0000256" key="5">
    <source>
        <dbReference type="ARBA" id="ARBA00023136"/>
    </source>
</evidence>
<feature type="transmembrane region" description="Helical" evidence="7">
    <location>
        <begin position="223"/>
        <end position="242"/>
    </location>
</feature>
<name>A0ABM1C5J8_LIMPO</name>
<feature type="transmembrane region" description="Helical" evidence="7">
    <location>
        <begin position="464"/>
        <end position="482"/>
    </location>
</feature>
<evidence type="ECO:0000256" key="1">
    <source>
        <dbReference type="ARBA" id="ARBA00004141"/>
    </source>
</evidence>
<comment type="subcellular location">
    <subcellularLocation>
        <location evidence="1">Membrane</location>
        <topology evidence="1">Multi-pass membrane protein</topology>
    </subcellularLocation>
</comment>